<organism evidence="1 2">
    <name type="scientific">Pyropia yezoensis</name>
    <name type="common">Susabi-nori</name>
    <name type="synonym">Porphyra yezoensis</name>
    <dbReference type="NCBI Taxonomy" id="2788"/>
    <lineage>
        <taxon>Eukaryota</taxon>
        <taxon>Rhodophyta</taxon>
        <taxon>Bangiophyceae</taxon>
        <taxon>Bangiales</taxon>
        <taxon>Bangiaceae</taxon>
        <taxon>Pyropia</taxon>
    </lineage>
</organism>
<dbReference type="EMBL" id="CM020618">
    <property type="protein sequence ID" value="KAK1860400.1"/>
    <property type="molecule type" value="Genomic_DNA"/>
</dbReference>
<accession>A0ACC3BQX5</accession>
<name>A0ACC3BQX5_PYRYE</name>
<dbReference type="Proteomes" id="UP000798662">
    <property type="component" value="Chromosome 1"/>
</dbReference>
<sequence>MPGVPPPPPQLMGSLPFSPAANTSQFGAPFDAGMLQIDPPAVPPAVETVAPVGAAGPAGPTYSARAIAAVDRTQPGGTSTVLAPVIANDGPDPLSALLNSASAPTGPLTPPRESASPAIRTGTVPASARRAVAATVSPSRVGAVGAASSGGASASPQAQRSMPAGASAARGTSAARPSPASHGGAPAAGIPVAAHTSVSRGAARVGAAGSPRQPSKKGKGPKGSSARPPAHVATAQQPIPAMTPTLNVDKLHDGTPVLSEAGSALARAVSVGLRPMRLDVNSTAANLEELTDNLNGFGHQLPTQGKMLEQMAKTIHSLKTETSSGLTEIKQKVGLDKGDMDAIKADLQAAKANQAELVRIHNRLRAYSKEETATTLLTRRVYLNADHYVDLMHMAIEDELVISEEDARICAMSRKIYPAPKCQTAPVRVRSLLMRSRSHTLQAYKEVIIPVYFEHIGVFGPAPRTKAGKRERQSAADLQTVADLMDKPTADGWLLNNSYIESDEGYPAMVETVKQFM</sequence>
<gene>
    <name evidence="1" type="ORF">I4F81_002989</name>
</gene>
<protein>
    <submittedName>
        <fullName evidence="1">Uncharacterized protein</fullName>
    </submittedName>
</protein>
<keyword evidence="2" id="KW-1185">Reference proteome</keyword>
<evidence type="ECO:0000313" key="1">
    <source>
        <dbReference type="EMBL" id="KAK1860400.1"/>
    </source>
</evidence>
<evidence type="ECO:0000313" key="2">
    <source>
        <dbReference type="Proteomes" id="UP000798662"/>
    </source>
</evidence>
<reference evidence="1" key="1">
    <citation type="submission" date="2019-11" db="EMBL/GenBank/DDBJ databases">
        <title>Nori genome reveals adaptations in red seaweeds to the harsh intertidal environment.</title>
        <authorList>
            <person name="Wang D."/>
            <person name="Mao Y."/>
        </authorList>
    </citation>
    <scope>NUCLEOTIDE SEQUENCE</scope>
    <source>
        <tissue evidence="1">Gametophyte</tissue>
    </source>
</reference>
<proteinExistence type="predicted"/>
<comment type="caution">
    <text evidence="1">The sequence shown here is derived from an EMBL/GenBank/DDBJ whole genome shotgun (WGS) entry which is preliminary data.</text>
</comment>